<evidence type="ECO:0008006" key="4">
    <source>
        <dbReference type="Google" id="ProtNLM"/>
    </source>
</evidence>
<dbReference type="PANTHER" id="PTHR35271:SF1">
    <property type="entry name" value="ABC TRANSPORTER, SUBSTRATE-BINDING LIPOPROTEIN"/>
    <property type="match status" value="1"/>
</dbReference>
<dbReference type="Proteomes" id="UP001055167">
    <property type="component" value="Unassembled WGS sequence"/>
</dbReference>
<reference evidence="2" key="2">
    <citation type="submission" date="2021-08" db="EMBL/GenBank/DDBJ databases">
        <authorList>
            <person name="Tani A."/>
            <person name="Ola A."/>
            <person name="Ogura Y."/>
            <person name="Katsura K."/>
            <person name="Hayashi T."/>
        </authorList>
    </citation>
    <scope>NUCLEOTIDE SEQUENCE</scope>
    <source>
        <strain evidence="2">KCTC 52305</strain>
    </source>
</reference>
<dbReference type="CDD" id="cd06325">
    <property type="entry name" value="PBP1_ABC_unchar_transporter"/>
    <property type="match status" value="1"/>
</dbReference>
<evidence type="ECO:0000256" key="1">
    <source>
        <dbReference type="SAM" id="SignalP"/>
    </source>
</evidence>
<organism evidence="2 3">
    <name type="scientific">Methylobacterium crusticola</name>
    <dbReference type="NCBI Taxonomy" id="1697972"/>
    <lineage>
        <taxon>Bacteria</taxon>
        <taxon>Pseudomonadati</taxon>
        <taxon>Pseudomonadota</taxon>
        <taxon>Alphaproteobacteria</taxon>
        <taxon>Hyphomicrobiales</taxon>
        <taxon>Methylobacteriaceae</taxon>
        <taxon>Methylobacterium</taxon>
    </lineage>
</organism>
<dbReference type="PANTHER" id="PTHR35271">
    <property type="entry name" value="ABC TRANSPORTER, SUBSTRATE-BINDING LIPOPROTEIN-RELATED"/>
    <property type="match status" value="1"/>
</dbReference>
<keyword evidence="1" id="KW-0732">Signal</keyword>
<name>A0ABQ4R9B8_9HYPH</name>
<evidence type="ECO:0000313" key="2">
    <source>
        <dbReference type="EMBL" id="GJD53376.1"/>
    </source>
</evidence>
<protein>
    <recommendedName>
        <fullName evidence="4">ABC transporter substrate-binding protein</fullName>
    </recommendedName>
</protein>
<feature type="signal peptide" evidence="1">
    <location>
        <begin position="1"/>
        <end position="23"/>
    </location>
</feature>
<dbReference type="EMBL" id="BPQH01000028">
    <property type="protein sequence ID" value="GJD53376.1"/>
    <property type="molecule type" value="Genomic_DNA"/>
</dbReference>
<dbReference type="Gene3D" id="3.40.50.2300">
    <property type="match status" value="2"/>
</dbReference>
<proteinExistence type="predicted"/>
<keyword evidence="3" id="KW-1185">Reference proteome</keyword>
<accession>A0ABQ4R9B8</accession>
<evidence type="ECO:0000313" key="3">
    <source>
        <dbReference type="Proteomes" id="UP001055167"/>
    </source>
</evidence>
<comment type="caution">
    <text evidence="2">The sequence shown here is derived from an EMBL/GenBank/DDBJ whole genome shotgun (WGS) entry which is preliminary data.</text>
</comment>
<reference evidence="2" key="1">
    <citation type="journal article" date="2021" name="Front. Microbiol.">
        <title>Comprehensive Comparative Genomics and Phenotyping of Methylobacterium Species.</title>
        <authorList>
            <person name="Alessa O."/>
            <person name="Ogura Y."/>
            <person name="Fujitani Y."/>
            <person name="Takami H."/>
            <person name="Hayashi T."/>
            <person name="Sahin N."/>
            <person name="Tani A."/>
        </authorList>
    </citation>
    <scope>NUCLEOTIDE SEQUENCE</scope>
    <source>
        <strain evidence="2">KCTC 52305</strain>
    </source>
</reference>
<dbReference type="RefSeq" id="WP_128566182.1">
    <property type="nucleotide sequence ID" value="NZ_BPQH01000028.1"/>
</dbReference>
<dbReference type="Pfam" id="PF04392">
    <property type="entry name" value="ABC_sub_bind"/>
    <property type="match status" value="1"/>
</dbReference>
<feature type="chain" id="PRO_5045591374" description="ABC transporter substrate-binding protein" evidence="1">
    <location>
        <begin position="24"/>
        <end position="329"/>
    </location>
</feature>
<sequence>MTRRDWIALLGSALIARPFPAPAQGGPSPDRVGVITAYDEADPETQARLGVFKTALFGLSGAYRTGLSFVHRWTSGDLDRMRTSARELVDLRPRVILAATTPVVAALLRETASIPIVFVSVSDPLGSGFVRSLAQPGGNVTGFMNTEGSLGGRWVQILKEITPAMLRAVMMYNPKTAPYAKFYIGPFESAAIALNVTPVLATVHDEREIEEVVAGIGRGGGGLILMNDSFNTIHRKFINTITLAYKVPTISYSRIITAEGGLVSYGVDEPETYARAALYVDRILRGARAGDLPVQIPAKFKFVINLRTARTLGIEIPDALLARADEDID</sequence>
<gene>
    <name evidence="2" type="ORF">OPKNFCMD_6151</name>
</gene>
<dbReference type="InterPro" id="IPR007487">
    <property type="entry name" value="ABC_transpt-TYRBP-like"/>
</dbReference>